<dbReference type="HAMAP" id="MF_00082">
    <property type="entry name" value="ArgB"/>
    <property type="match status" value="1"/>
</dbReference>
<comment type="similarity">
    <text evidence="9">Belongs to the acetylglutamate kinase family. ArgB subfamily.</text>
</comment>
<feature type="site" description="Transition state stabilizer" evidence="9">
    <location>
        <position position="243"/>
    </location>
</feature>
<dbReference type="SUPFAM" id="SSF53633">
    <property type="entry name" value="Carbamate kinase-like"/>
    <property type="match status" value="1"/>
</dbReference>
<evidence type="ECO:0000256" key="2">
    <source>
        <dbReference type="ARBA" id="ARBA00022571"/>
    </source>
</evidence>
<dbReference type="CDD" id="cd04250">
    <property type="entry name" value="AAK_NAGK-C"/>
    <property type="match status" value="1"/>
</dbReference>
<dbReference type="NCBIfam" id="TIGR00761">
    <property type="entry name" value="argB"/>
    <property type="match status" value="1"/>
</dbReference>
<evidence type="ECO:0000256" key="6">
    <source>
        <dbReference type="ARBA" id="ARBA00022777"/>
    </source>
</evidence>
<keyword evidence="9" id="KW-0963">Cytoplasm</keyword>
<evidence type="ECO:0000259" key="10">
    <source>
        <dbReference type="Pfam" id="PF00696"/>
    </source>
</evidence>
<dbReference type="FunFam" id="3.40.1160.10:FF:000004">
    <property type="entry name" value="Acetylglutamate kinase"/>
    <property type="match status" value="1"/>
</dbReference>
<dbReference type="GO" id="GO:0005524">
    <property type="term" value="F:ATP binding"/>
    <property type="evidence" value="ECO:0007669"/>
    <property type="project" value="UniProtKB-UniRule"/>
</dbReference>
<gene>
    <name evidence="9" type="primary">argB</name>
    <name evidence="11" type="ORF">HELGO_WM10221</name>
</gene>
<comment type="function">
    <text evidence="9">Catalyzes the ATP-dependent phosphorylation of N-acetyl-L-glutamate.</text>
</comment>
<dbReference type="PIRSF" id="PIRSF000728">
    <property type="entry name" value="NAGK"/>
    <property type="match status" value="1"/>
</dbReference>
<keyword evidence="3 9" id="KW-0028">Amino-acid biosynthesis</keyword>
<evidence type="ECO:0000256" key="9">
    <source>
        <dbReference type="HAMAP-Rule" id="MF_00082"/>
    </source>
</evidence>
<dbReference type="GO" id="GO:0005737">
    <property type="term" value="C:cytoplasm"/>
    <property type="evidence" value="ECO:0007669"/>
    <property type="project" value="UniProtKB-SubCell"/>
</dbReference>
<reference evidence="11" key="1">
    <citation type="submission" date="2020-01" db="EMBL/GenBank/DDBJ databases">
        <authorList>
            <person name="Meier V. D."/>
            <person name="Meier V D."/>
        </authorList>
    </citation>
    <scope>NUCLEOTIDE SEQUENCE</scope>
    <source>
        <strain evidence="11">HLG_WM_MAG_04</strain>
    </source>
</reference>
<keyword evidence="5 9" id="KW-0547">Nucleotide-binding</keyword>
<evidence type="ECO:0000313" key="11">
    <source>
        <dbReference type="EMBL" id="CAA6801683.1"/>
    </source>
</evidence>
<protein>
    <recommendedName>
        <fullName evidence="9">Acetylglutamate kinase</fullName>
        <ecNumber evidence="9">2.7.2.8</ecNumber>
    </recommendedName>
    <alternativeName>
        <fullName evidence="9">N-acetyl-L-glutamate 5-phosphotransferase</fullName>
    </alternativeName>
    <alternativeName>
        <fullName evidence="9">NAG kinase</fullName>
        <shortName evidence="9">NAGK</shortName>
    </alternativeName>
</protein>
<evidence type="ECO:0000256" key="8">
    <source>
        <dbReference type="ARBA" id="ARBA00048141"/>
    </source>
</evidence>
<evidence type="ECO:0000256" key="4">
    <source>
        <dbReference type="ARBA" id="ARBA00022679"/>
    </source>
</evidence>
<dbReference type="GO" id="GO:0042450">
    <property type="term" value="P:L-arginine biosynthetic process via ornithine"/>
    <property type="evidence" value="ECO:0007669"/>
    <property type="project" value="UniProtKB-UniRule"/>
</dbReference>
<dbReference type="InterPro" id="IPR041727">
    <property type="entry name" value="NAGK-C"/>
</dbReference>
<evidence type="ECO:0000256" key="7">
    <source>
        <dbReference type="ARBA" id="ARBA00022840"/>
    </source>
</evidence>
<dbReference type="EMBL" id="CACVAX010000005">
    <property type="protein sequence ID" value="CAA6801683.1"/>
    <property type="molecule type" value="Genomic_DNA"/>
</dbReference>
<sequence>MQMKDKIEVVKTLLEALPYIKKFRDEKIVIKYGGSAQTSEVLKQKFAQDIVLLHTVGMKPIVVHGGGKSITDMLDKLGVDTKFVDGQRVTSKEVMRIAEMVLSGSINKEIVSLLNNQGGKAVGISGKDANFLEAIPKDFENFGYTGVIQHVNPEIACNIIDDGFVPVIAPIAASSNVGHPGFNINADLAASQVAIALQARKVVFLTDTPGVLDANMELISTMDIDKTNALKKEGTINGGMVPKVDACIDALRGGVKKAHIIDGRVEHSILLEILTSSGIGTCIEL</sequence>
<organism evidence="11">
    <name type="scientific">uncultured Sulfurovum sp</name>
    <dbReference type="NCBI Taxonomy" id="269237"/>
    <lineage>
        <taxon>Bacteria</taxon>
        <taxon>Pseudomonadati</taxon>
        <taxon>Campylobacterota</taxon>
        <taxon>Epsilonproteobacteria</taxon>
        <taxon>Campylobacterales</taxon>
        <taxon>Sulfurovaceae</taxon>
        <taxon>Sulfurovum</taxon>
        <taxon>environmental samples</taxon>
    </lineage>
</organism>
<dbReference type="UniPathway" id="UPA00068">
    <property type="reaction ID" value="UER00107"/>
</dbReference>
<evidence type="ECO:0000256" key="5">
    <source>
        <dbReference type="ARBA" id="ARBA00022741"/>
    </source>
</evidence>
<keyword evidence="6 9" id="KW-0418">Kinase</keyword>
<dbReference type="PRINTS" id="PR00474">
    <property type="entry name" value="GLU5KINASE"/>
</dbReference>
<dbReference type="PANTHER" id="PTHR23342">
    <property type="entry name" value="N-ACETYLGLUTAMATE SYNTHASE"/>
    <property type="match status" value="1"/>
</dbReference>
<dbReference type="Pfam" id="PF00696">
    <property type="entry name" value="AA_kinase"/>
    <property type="match status" value="1"/>
</dbReference>
<dbReference type="Gene3D" id="3.40.1160.10">
    <property type="entry name" value="Acetylglutamate kinase-like"/>
    <property type="match status" value="1"/>
</dbReference>
<keyword evidence="7 9" id="KW-0067">ATP-binding</keyword>
<evidence type="ECO:0000256" key="1">
    <source>
        <dbReference type="ARBA" id="ARBA00004828"/>
    </source>
</evidence>
<feature type="site" description="Transition state stabilizer" evidence="9">
    <location>
        <position position="31"/>
    </location>
</feature>
<dbReference type="GO" id="GO:0003991">
    <property type="term" value="F:acetylglutamate kinase activity"/>
    <property type="evidence" value="ECO:0007669"/>
    <property type="project" value="UniProtKB-UniRule"/>
</dbReference>
<feature type="binding site" evidence="9">
    <location>
        <position position="88"/>
    </location>
    <ligand>
        <name>substrate</name>
    </ligand>
</feature>
<dbReference type="InterPro" id="IPR001048">
    <property type="entry name" value="Asp/Glu/Uridylate_kinase"/>
</dbReference>
<evidence type="ECO:0000256" key="3">
    <source>
        <dbReference type="ARBA" id="ARBA00022605"/>
    </source>
</evidence>
<keyword evidence="4 9" id="KW-0808">Transferase</keyword>
<proteinExistence type="inferred from homology"/>
<dbReference type="InterPro" id="IPR037528">
    <property type="entry name" value="ArgB"/>
</dbReference>
<comment type="pathway">
    <text evidence="1 9">Amino-acid biosynthesis; L-arginine biosynthesis; N(2)-acetyl-L-ornithine from L-glutamate: step 2/4.</text>
</comment>
<keyword evidence="2 9" id="KW-0055">Arginine biosynthesis</keyword>
<comment type="subcellular location">
    <subcellularLocation>
        <location evidence="9">Cytoplasm</location>
    </subcellularLocation>
</comment>
<name>A0A6S6S1U1_9BACT</name>
<feature type="binding site" evidence="9">
    <location>
        <position position="183"/>
    </location>
    <ligand>
        <name>substrate</name>
    </ligand>
</feature>
<dbReference type="InterPro" id="IPR004662">
    <property type="entry name" value="AcgluKinase_fam"/>
</dbReference>
<comment type="catalytic activity">
    <reaction evidence="8 9">
        <text>N-acetyl-L-glutamate + ATP = N-acetyl-L-glutamyl 5-phosphate + ADP</text>
        <dbReference type="Rhea" id="RHEA:14629"/>
        <dbReference type="ChEBI" id="CHEBI:30616"/>
        <dbReference type="ChEBI" id="CHEBI:44337"/>
        <dbReference type="ChEBI" id="CHEBI:57936"/>
        <dbReference type="ChEBI" id="CHEBI:456216"/>
        <dbReference type="EC" id="2.7.2.8"/>
    </reaction>
</comment>
<dbReference type="AlphaFoldDB" id="A0A6S6S1U1"/>
<accession>A0A6S6S1U1</accession>
<feature type="binding site" evidence="9">
    <location>
        <begin position="66"/>
        <end position="67"/>
    </location>
    <ligand>
        <name>substrate</name>
    </ligand>
</feature>
<dbReference type="InterPro" id="IPR036393">
    <property type="entry name" value="AceGlu_kinase-like_sf"/>
</dbReference>
<dbReference type="EC" id="2.7.2.8" evidence="9"/>
<dbReference type="InterPro" id="IPR001057">
    <property type="entry name" value="Glu/AcGlu_kinase"/>
</dbReference>
<feature type="domain" description="Aspartate/glutamate/uridylate kinase" evidence="10">
    <location>
        <begin position="27"/>
        <end position="262"/>
    </location>
</feature>
<dbReference type="PANTHER" id="PTHR23342:SF0">
    <property type="entry name" value="N-ACETYLGLUTAMATE SYNTHASE, MITOCHONDRIAL"/>
    <property type="match status" value="1"/>
</dbReference>